<feature type="non-terminal residue" evidence="5">
    <location>
        <position position="1"/>
    </location>
</feature>
<dbReference type="GO" id="GO:0016811">
    <property type="term" value="F:hydrolase activity, acting on carbon-nitrogen (but not peptide) bonds, in linear amides"/>
    <property type="evidence" value="ECO:0007669"/>
    <property type="project" value="TreeGrafter"/>
</dbReference>
<evidence type="ECO:0008006" key="6">
    <source>
        <dbReference type="Google" id="ProtNLM"/>
    </source>
</evidence>
<dbReference type="Gene3D" id="3.40.50.10310">
    <property type="entry name" value="Creatininase"/>
    <property type="match status" value="1"/>
</dbReference>
<dbReference type="PANTHER" id="PTHR35005">
    <property type="entry name" value="3-DEHYDRO-SCYLLO-INOSOSE HYDROLASE"/>
    <property type="match status" value="1"/>
</dbReference>
<evidence type="ECO:0000256" key="4">
    <source>
        <dbReference type="ARBA" id="ARBA00022833"/>
    </source>
</evidence>
<evidence type="ECO:0000256" key="2">
    <source>
        <dbReference type="ARBA" id="ARBA00022723"/>
    </source>
</evidence>
<reference evidence="5" key="1">
    <citation type="journal article" date="2014" name="Front. Microbiol.">
        <title>High frequency of phylogenetically diverse reductive dehalogenase-homologous genes in deep subseafloor sedimentary metagenomes.</title>
        <authorList>
            <person name="Kawai M."/>
            <person name="Futagami T."/>
            <person name="Toyoda A."/>
            <person name="Takaki Y."/>
            <person name="Nishi S."/>
            <person name="Hori S."/>
            <person name="Arai W."/>
            <person name="Tsubouchi T."/>
            <person name="Morono Y."/>
            <person name="Uchiyama I."/>
            <person name="Ito T."/>
            <person name="Fujiyama A."/>
            <person name="Inagaki F."/>
            <person name="Takami H."/>
        </authorList>
    </citation>
    <scope>NUCLEOTIDE SEQUENCE</scope>
    <source>
        <strain evidence="5">Expedition CK06-06</strain>
    </source>
</reference>
<dbReference type="InterPro" id="IPR003785">
    <property type="entry name" value="Creatininase/forma_Hydrolase"/>
</dbReference>
<sequence length="172" mass="18969">LAHHGFKRVLIVNGHGSNHIYVDAAARQAIIDTEGKVLCAALSYWSVPQVLRITKKVRDSGLGGMAHAGEFETSMYLAMRSELVDMSKAADWLGASEIPDIFRYEMMNPPPERAAVPLFPYWSTSSPNGVYGAASKSTKDKGDQFLIAAVEGVVEVVRDLKKYPILERIDHH</sequence>
<keyword evidence="4" id="KW-0862">Zinc</keyword>
<keyword evidence="2" id="KW-0479">Metal-binding</keyword>
<dbReference type="GO" id="GO:0009231">
    <property type="term" value="P:riboflavin biosynthetic process"/>
    <property type="evidence" value="ECO:0007669"/>
    <property type="project" value="TreeGrafter"/>
</dbReference>
<comment type="cofactor">
    <cofactor evidence="1">
        <name>Zn(2+)</name>
        <dbReference type="ChEBI" id="CHEBI:29105"/>
    </cofactor>
</comment>
<accession>X1CBM3</accession>
<dbReference type="InterPro" id="IPR024087">
    <property type="entry name" value="Creatininase-like_sf"/>
</dbReference>
<keyword evidence="3" id="KW-0378">Hydrolase</keyword>
<dbReference type="GO" id="GO:0046872">
    <property type="term" value="F:metal ion binding"/>
    <property type="evidence" value="ECO:0007669"/>
    <property type="project" value="UniProtKB-KW"/>
</dbReference>
<protein>
    <recommendedName>
        <fullName evidence="6">Creatininase</fullName>
    </recommendedName>
</protein>
<proteinExistence type="predicted"/>
<organism evidence="5">
    <name type="scientific">marine sediment metagenome</name>
    <dbReference type="NCBI Taxonomy" id="412755"/>
    <lineage>
        <taxon>unclassified sequences</taxon>
        <taxon>metagenomes</taxon>
        <taxon>ecological metagenomes</taxon>
    </lineage>
</organism>
<dbReference type="AlphaFoldDB" id="X1CBM3"/>
<evidence type="ECO:0000256" key="1">
    <source>
        <dbReference type="ARBA" id="ARBA00001947"/>
    </source>
</evidence>
<evidence type="ECO:0000256" key="3">
    <source>
        <dbReference type="ARBA" id="ARBA00022801"/>
    </source>
</evidence>
<comment type="caution">
    <text evidence="5">The sequence shown here is derived from an EMBL/GenBank/DDBJ whole genome shotgun (WGS) entry which is preliminary data.</text>
</comment>
<dbReference type="PANTHER" id="PTHR35005:SF1">
    <property type="entry name" value="2-AMINO-5-FORMYLAMINO-6-RIBOSYLAMINOPYRIMIDIN-4(3H)-ONE 5'-MONOPHOSPHATE DEFORMYLASE"/>
    <property type="match status" value="1"/>
</dbReference>
<dbReference type="SUPFAM" id="SSF102215">
    <property type="entry name" value="Creatininase"/>
    <property type="match status" value="1"/>
</dbReference>
<name>X1CBM3_9ZZZZ</name>
<dbReference type="EMBL" id="BART01019083">
    <property type="protein sequence ID" value="GAG81696.1"/>
    <property type="molecule type" value="Genomic_DNA"/>
</dbReference>
<dbReference type="Pfam" id="PF02633">
    <property type="entry name" value="Creatininase"/>
    <property type="match status" value="1"/>
</dbReference>
<evidence type="ECO:0000313" key="5">
    <source>
        <dbReference type="EMBL" id="GAG81696.1"/>
    </source>
</evidence>
<gene>
    <name evidence="5" type="ORF">S01H4_35820</name>
</gene>